<keyword evidence="4" id="KW-1133">Transmembrane helix</keyword>
<keyword evidence="1" id="KW-0808">Transferase</keyword>
<keyword evidence="2 5" id="KW-0418">Kinase</keyword>
<gene>
    <name evidence="5" type="ORF">OEG84_07950</name>
</gene>
<dbReference type="Gene3D" id="3.30.565.10">
    <property type="entry name" value="Histidine kinase-like ATPase, C-terminal domain"/>
    <property type="match status" value="1"/>
</dbReference>
<feature type="transmembrane region" description="Helical" evidence="4">
    <location>
        <begin position="343"/>
        <end position="364"/>
    </location>
</feature>
<organism evidence="5 6">
    <name type="scientific">Hoeflea algicola</name>
    <dbReference type="NCBI Taxonomy" id="2983763"/>
    <lineage>
        <taxon>Bacteria</taxon>
        <taxon>Pseudomonadati</taxon>
        <taxon>Pseudomonadota</taxon>
        <taxon>Alphaproteobacteria</taxon>
        <taxon>Hyphomicrobiales</taxon>
        <taxon>Rhizobiaceae</taxon>
        <taxon>Hoeflea</taxon>
    </lineage>
</organism>
<evidence type="ECO:0000313" key="5">
    <source>
        <dbReference type="EMBL" id="MCY0147648.1"/>
    </source>
</evidence>
<feature type="transmembrane region" description="Helical" evidence="4">
    <location>
        <begin position="433"/>
        <end position="451"/>
    </location>
</feature>
<dbReference type="SUPFAM" id="SSF55874">
    <property type="entry name" value="ATPase domain of HSP90 chaperone/DNA topoisomerase II/histidine kinase"/>
    <property type="match status" value="1"/>
</dbReference>
<dbReference type="InterPro" id="IPR050482">
    <property type="entry name" value="Sensor_HK_TwoCompSys"/>
</dbReference>
<feature type="transmembrane region" description="Helical" evidence="4">
    <location>
        <begin position="376"/>
        <end position="396"/>
    </location>
</feature>
<evidence type="ECO:0000256" key="3">
    <source>
        <dbReference type="ARBA" id="ARBA00023012"/>
    </source>
</evidence>
<evidence type="ECO:0000256" key="4">
    <source>
        <dbReference type="SAM" id="Phobius"/>
    </source>
</evidence>
<dbReference type="PANTHER" id="PTHR24421:SF63">
    <property type="entry name" value="SENSOR HISTIDINE KINASE DESK"/>
    <property type="match status" value="1"/>
</dbReference>
<feature type="transmembrane region" description="Helical" evidence="4">
    <location>
        <begin position="220"/>
        <end position="239"/>
    </location>
</feature>
<dbReference type="PANTHER" id="PTHR24421">
    <property type="entry name" value="NITRATE/NITRITE SENSOR PROTEIN NARX-RELATED"/>
    <property type="match status" value="1"/>
</dbReference>
<comment type="caution">
    <text evidence="5">The sequence shown here is derived from an EMBL/GenBank/DDBJ whole genome shotgun (WGS) entry which is preliminary data.</text>
</comment>
<proteinExistence type="predicted"/>
<keyword evidence="4" id="KW-0812">Transmembrane</keyword>
<evidence type="ECO:0000313" key="6">
    <source>
        <dbReference type="Proteomes" id="UP001073227"/>
    </source>
</evidence>
<dbReference type="Proteomes" id="UP001073227">
    <property type="component" value="Unassembled WGS sequence"/>
</dbReference>
<feature type="transmembrane region" description="Helical" evidence="4">
    <location>
        <begin position="251"/>
        <end position="274"/>
    </location>
</feature>
<keyword evidence="6" id="KW-1185">Reference proteome</keyword>
<keyword evidence="4" id="KW-0472">Membrane</keyword>
<feature type="transmembrane region" description="Helical" evidence="4">
    <location>
        <begin position="281"/>
        <end position="300"/>
    </location>
</feature>
<name>A0ABT3Z7M4_9HYPH</name>
<feature type="transmembrane region" description="Helical" evidence="4">
    <location>
        <begin position="312"/>
        <end position="331"/>
    </location>
</feature>
<dbReference type="EMBL" id="JAOVZR010000001">
    <property type="protein sequence ID" value="MCY0147648.1"/>
    <property type="molecule type" value="Genomic_DNA"/>
</dbReference>
<feature type="transmembrane region" description="Helical" evidence="4">
    <location>
        <begin position="54"/>
        <end position="76"/>
    </location>
</feature>
<dbReference type="CDD" id="cd16917">
    <property type="entry name" value="HATPase_UhpB-NarQ-NarX-like"/>
    <property type="match status" value="1"/>
</dbReference>
<reference evidence="5" key="1">
    <citation type="submission" date="2022-10" db="EMBL/GenBank/DDBJ databases">
        <title>Hoeflea sp. G2-23, isolated from marine algae.</title>
        <authorList>
            <person name="Kristyanto S."/>
            <person name="Kim J.M."/>
            <person name="Jeon C.O."/>
        </authorList>
    </citation>
    <scope>NUCLEOTIDE SEQUENCE</scope>
    <source>
        <strain evidence="5">G2-23</strain>
    </source>
</reference>
<feature type="transmembrane region" description="Helical" evidence="4">
    <location>
        <begin position="190"/>
        <end position="208"/>
    </location>
</feature>
<accession>A0ABT3Z7M4</accession>
<evidence type="ECO:0000256" key="1">
    <source>
        <dbReference type="ARBA" id="ARBA00022679"/>
    </source>
</evidence>
<dbReference type="GO" id="GO:0016301">
    <property type="term" value="F:kinase activity"/>
    <property type="evidence" value="ECO:0007669"/>
    <property type="project" value="UniProtKB-KW"/>
</dbReference>
<dbReference type="RefSeq" id="WP_267653245.1">
    <property type="nucleotide sequence ID" value="NZ_JAOVZR010000001.1"/>
</dbReference>
<protein>
    <submittedName>
        <fullName evidence="5">Histidine kinase</fullName>
    </submittedName>
</protein>
<dbReference type="InterPro" id="IPR036890">
    <property type="entry name" value="HATPase_C_sf"/>
</dbReference>
<keyword evidence="3" id="KW-0902">Two-component regulatory system</keyword>
<sequence length="763" mass="82600">MRIETQCRDGEVCSIPRSGERRLNLLRALCADWGMFNRLLMRGKMRTRRTTTPALFIAAPVIIAMMIAACAVLFALDQPWLGVRFSATASNGIKIISVDPKGPSAGLVVGSVVTALAAENGNRIELVPFDAVEDPDTAVNYAGFNTFLERQQIISAILRAPQVLVSFSDGSSHEISPGKHRPIASLPVDFWVLILVGLVGVLAGAWTLAFRREADAARIWALNGMALLLSTFPSAIFLTRELALDGADFRFLSTLNFVGSLSFCIFLFALFLVYPRRLVPPIIVGALVMLIPVLVLVDYLQFGVSGPDKGRYLPIAVFSIGSSVLAIIQYVMARGDPLKRAGVAWFGVSIALCTGIFTVLFVVPSFLGRSPSVPQWTGYALGLVVHCSLALGIFRYRLFDLEIWSFRILFYVAGTLIFAMLDILLVSVVAFDAVPAFGLALTAVVVLYLPLRSRLMARFAPPEMRRQELFTQVVDVAVAVVGAERNARWEALLRHAFDPLSLDRSPPVTEPEISEDGLGLLVPGRDVVAPMKLGYAYSGGRLFTRRETALAKELGDMLVYAIDSHNAFERGKAEERARIGRDMHDNIGAKLLSALHGTRPDSKDAMIRDALADLRDIINNVTGTPQSLDENLAELRLETAERLSAAGLALHWVSDADDGAPLSPVAAHALRSIVREGVSNSIRHANAKTVTVKIGHADERLDLTITDDGDCAAVGAQRDISTGSGLAGIRARLAALKGQLEIIDSGAGFTLKACFSSVQGRRT</sequence>
<evidence type="ECO:0000256" key="2">
    <source>
        <dbReference type="ARBA" id="ARBA00022777"/>
    </source>
</evidence>
<feature type="transmembrane region" description="Helical" evidence="4">
    <location>
        <begin position="408"/>
        <end position="427"/>
    </location>
</feature>